<dbReference type="GO" id="GO:0005524">
    <property type="term" value="F:ATP binding"/>
    <property type="evidence" value="ECO:0007669"/>
    <property type="project" value="InterPro"/>
</dbReference>
<dbReference type="SUPFAM" id="SSF52540">
    <property type="entry name" value="P-loop containing nucleoside triphosphate hydrolases"/>
    <property type="match status" value="1"/>
</dbReference>
<dbReference type="AlphaFoldDB" id="A0A2U1LJ92"/>
<reference evidence="3 4" key="1">
    <citation type="journal article" date="2018" name="Mol. Plant">
        <title>The genome of Artemisia annua provides insight into the evolution of Asteraceae family and artemisinin biosynthesis.</title>
        <authorList>
            <person name="Shen Q."/>
            <person name="Zhang L."/>
            <person name="Liao Z."/>
            <person name="Wang S."/>
            <person name="Yan T."/>
            <person name="Shi P."/>
            <person name="Liu M."/>
            <person name="Fu X."/>
            <person name="Pan Q."/>
            <person name="Wang Y."/>
            <person name="Lv Z."/>
            <person name="Lu X."/>
            <person name="Zhang F."/>
            <person name="Jiang W."/>
            <person name="Ma Y."/>
            <person name="Chen M."/>
            <person name="Hao X."/>
            <person name="Li L."/>
            <person name="Tang Y."/>
            <person name="Lv G."/>
            <person name="Zhou Y."/>
            <person name="Sun X."/>
            <person name="Brodelius P.E."/>
            <person name="Rose J.K.C."/>
            <person name="Tang K."/>
        </authorList>
    </citation>
    <scope>NUCLEOTIDE SEQUENCE [LARGE SCALE GENOMIC DNA]</scope>
    <source>
        <strain evidence="4">cv. Huhao1</strain>
        <tissue evidence="3">Leaf</tissue>
    </source>
</reference>
<dbReference type="STRING" id="35608.A0A2U1LJ92"/>
<evidence type="ECO:0000313" key="4">
    <source>
        <dbReference type="Proteomes" id="UP000245207"/>
    </source>
</evidence>
<dbReference type="Pfam" id="PF00005">
    <property type="entry name" value="ABC_tran"/>
    <property type="match status" value="1"/>
</dbReference>
<proteinExistence type="predicted"/>
<dbReference type="GO" id="GO:0016887">
    <property type="term" value="F:ATP hydrolysis activity"/>
    <property type="evidence" value="ECO:0007669"/>
    <property type="project" value="InterPro"/>
</dbReference>
<protein>
    <submittedName>
        <fullName evidence="3">Plant PDR ABC transporter associated</fullName>
    </submittedName>
</protein>
<feature type="signal peptide" evidence="1">
    <location>
        <begin position="1"/>
        <end position="25"/>
    </location>
</feature>
<keyword evidence="1" id="KW-0732">Signal</keyword>
<accession>A0A2U1LJ92</accession>
<evidence type="ECO:0000313" key="3">
    <source>
        <dbReference type="EMBL" id="PWA49068.1"/>
    </source>
</evidence>
<comment type="caution">
    <text evidence="3">The sequence shown here is derived from an EMBL/GenBank/DDBJ whole genome shotgun (WGS) entry which is preliminary data.</text>
</comment>
<keyword evidence="4" id="KW-1185">Reference proteome</keyword>
<evidence type="ECO:0000256" key="1">
    <source>
        <dbReference type="SAM" id="SignalP"/>
    </source>
</evidence>
<dbReference type="EMBL" id="PKPP01009096">
    <property type="protein sequence ID" value="PWA49068.1"/>
    <property type="molecule type" value="Genomic_DNA"/>
</dbReference>
<dbReference type="Gene3D" id="3.40.50.300">
    <property type="entry name" value="P-loop containing nucleotide triphosphate hydrolases"/>
    <property type="match status" value="1"/>
</dbReference>
<sequence>MLDIGNVLLVLSSEIPLLFILVVISKESCNVADREGLPTLLDPSCQADSSGEGHLAMFLCNTEGFLVMHRDGFETSKIEVRYENLTVKGDAYVGDRALPSLYNATFNSIQNTLQFLRLTRSKKRNVNILQCISGIIKPSRMTLLLGPPGAGKTTLLLALAGKLDHDLNVSGNVTY</sequence>
<dbReference type="OrthoDB" id="66620at2759"/>
<feature type="domain" description="ABC transporter" evidence="2">
    <location>
        <begin position="131"/>
        <end position="165"/>
    </location>
</feature>
<dbReference type="InterPro" id="IPR003439">
    <property type="entry name" value="ABC_transporter-like_ATP-bd"/>
</dbReference>
<gene>
    <name evidence="3" type="ORF">CTI12_AA485100</name>
</gene>
<name>A0A2U1LJ92_ARTAN</name>
<dbReference type="PANTHER" id="PTHR48040:SF48">
    <property type="entry name" value="AAA+ ATPASE DOMAIN, PIGMENT PERMEASE_PROTEIN ATP-BINDING CASSETTE SUB-FAMILY G"/>
    <property type="match status" value="1"/>
</dbReference>
<dbReference type="InterPro" id="IPR027417">
    <property type="entry name" value="P-loop_NTPase"/>
</dbReference>
<evidence type="ECO:0000259" key="2">
    <source>
        <dbReference type="Pfam" id="PF00005"/>
    </source>
</evidence>
<dbReference type="Proteomes" id="UP000245207">
    <property type="component" value="Unassembled WGS sequence"/>
</dbReference>
<organism evidence="3 4">
    <name type="scientific">Artemisia annua</name>
    <name type="common">Sweet wormwood</name>
    <dbReference type="NCBI Taxonomy" id="35608"/>
    <lineage>
        <taxon>Eukaryota</taxon>
        <taxon>Viridiplantae</taxon>
        <taxon>Streptophyta</taxon>
        <taxon>Embryophyta</taxon>
        <taxon>Tracheophyta</taxon>
        <taxon>Spermatophyta</taxon>
        <taxon>Magnoliopsida</taxon>
        <taxon>eudicotyledons</taxon>
        <taxon>Gunneridae</taxon>
        <taxon>Pentapetalae</taxon>
        <taxon>asterids</taxon>
        <taxon>campanulids</taxon>
        <taxon>Asterales</taxon>
        <taxon>Asteraceae</taxon>
        <taxon>Asteroideae</taxon>
        <taxon>Anthemideae</taxon>
        <taxon>Artemisiinae</taxon>
        <taxon>Artemisia</taxon>
    </lineage>
</organism>
<dbReference type="PANTHER" id="PTHR48040">
    <property type="entry name" value="PLEIOTROPIC DRUG RESISTANCE PROTEIN 1-LIKE ISOFORM X1"/>
    <property type="match status" value="1"/>
</dbReference>
<feature type="chain" id="PRO_5015483627" evidence="1">
    <location>
        <begin position="26"/>
        <end position="175"/>
    </location>
</feature>